<sequence>MRNCRSIPAAPLAYLFNLDNGYFPDSWKMTRITIRDRKDSKEAYRLVDATYFDYRKAFDDVNDILLSKLASIGFTPKILKDRLQYVECKDV</sequence>
<evidence type="ECO:0000313" key="1">
    <source>
        <dbReference type="EMBL" id="CAF4905916.1"/>
    </source>
</evidence>
<evidence type="ECO:0000313" key="2">
    <source>
        <dbReference type="Proteomes" id="UP000663880"/>
    </source>
</evidence>
<dbReference type="EMBL" id="CAJOBZ010000041">
    <property type="protein sequence ID" value="CAF4905916.1"/>
    <property type="molecule type" value="Genomic_DNA"/>
</dbReference>
<name>A0A821VCQ7_9NEOP</name>
<dbReference type="OrthoDB" id="10056483at2759"/>
<accession>A0A821VCQ7</accession>
<proteinExistence type="predicted"/>
<comment type="caution">
    <text evidence="1">The sequence shown here is derived from an EMBL/GenBank/DDBJ whole genome shotgun (WGS) entry which is preliminary data.</text>
</comment>
<dbReference type="AlphaFoldDB" id="A0A821VCQ7"/>
<protein>
    <submittedName>
        <fullName evidence="1">Uncharacterized protein</fullName>
    </submittedName>
</protein>
<keyword evidence="2" id="KW-1185">Reference proteome</keyword>
<dbReference type="Proteomes" id="UP000663880">
    <property type="component" value="Unassembled WGS sequence"/>
</dbReference>
<reference evidence="1" key="1">
    <citation type="submission" date="2021-02" db="EMBL/GenBank/DDBJ databases">
        <authorList>
            <person name="Steward A R."/>
        </authorList>
    </citation>
    <scope>NUCLEOTIDE SEQUENCE</scope>
</reference>
<organism evidence="1 2">
    <name type="scientific">Pieris macdunnoughi</name>
    <dbReference type="NCBI Taxonomy" id="345717"/>
    <lineage>
        <taxon>Eukaryota</taxon>
        <taxon>Metazoa</taxon>
        <taxon>Ecdysozoa</taxon>
        <taxon>Arthropoda</taxon>
        <taxon>Hexapoda</taxon>
        <taxon>Insecta</taxon>
        <taxon>Pterygota</taxon>
        <taxon>Neoptera</taxon>
        <taxon>Endopterygota</taxon>
        <taxon>Lepidoptera</taxon>
        <taxon>Glossata</taxon>
        <taxon>Ditrysia</taxon>
        <taxon>Papilionoidea</taxon>
        <taxon>Pieridae</taxon>
        <taxon>Pierinae</taxon>
        <taxon>Pieris</taxon>
    </lineage>
</organism>
<gene>
    <name evidence="1" type="ORF">PMACD_LOCUS11698</name>
</gene>